<keyword evidence="2" id="KW-1185">Reference proteome</keyword>
<proteinExistence type="predicted"/>
<protein>
    <submittedName>
        <fullName evidence="1">Uncharacterized protein</fullName>
    </submittedName>
</protein>
<dbReference type="EMBL" id="KL363186">
    <property type="protein sequence ID" value="KFD57862.1"/>
    <property type="molecule type" value="Genomic_DNA"/>
</dbReference>
<sequence>MDAEDGAGYDLLKVLSCKGILNVYCFKQKHLELSRALVGAVVVVGGHEFCRNSCLAEDKSHVLQNKADFVKRRTSKSVKLSMEAPLYDTFNWSRNDMCPNYCLTEV</sequence>
<dbReference type="Proteomes" id="UP000030764">
    <property type="component" value="Unassembled WGS sequence"/>
</dbReference>
<reference evidence="1 2" key="1">
    <citation type="journal article" date="2014" name="Nat. Genet.">
        <title>Genome and transcriptome of the porcine whipworm Trichuris suis.</title>
        <authorList>
            <person name="Jex A.R."/>
            <person name="Nejsum P."/>
            <person name="Schwarz E.M."/>
            <person name="Hu L."/>
            <person name="Young N.D."/>
            <person name="Hall R.S."/>
            <person name="Korhonen P.K."/>
            <person name="Liao S."/>
            <person name="Thamsborg S."/>
            <person name="Xia J."/>
            <person name="Xu P."/>
            <person name="Wang S."/>
            <person name="Scheerlinck J.P."/>
            <person name="Hofmann A."/>
            <person name="Sternberg P.W."/>
            <person name="Wang J."/>
            <person name="Gasser R.B."/>
        </authorList>
    </citation>
    <scope>NUCLEOTIDE SEQUENCE [LARGE SCALE GENOMIC DNA]</scope>
    <source>
        <strain evidence="1">DCEP-RM93M</strain>
    </source>
</reference>
<evidence type="ECO:0000313" key="1">
    <source>
        <dbReference type="EMBL" id="KFD57862.1"/>
    </source>
</evidence>
<name>A0A085MKW6_9BILA</name>
<dbReference type="AlphaFoldDB" id="A0A085MKW6"/>
<organism evidence="1 2">
    <name type="scientific">Trichuris suis</name>
    <name type="common">pig whipworm</name>
    <dbReference type="NCBI Taxonomy" id="68888"/>
    <lineage>
        <taxon>Eukaryota</taxon>
        <taxon>Metazoa</taxon>
        <taxon>Ecdysozoa</taxon>
        <taxon>Nematoda</taxon>
        <taxon>Enoplea</taxon>
        <taxon>Dorylaimia</taxon>
        <taxon>Trichinellida</taxon>
        <taxon>Trichuridae</taxon>
        <taxon>Trichuris</taxon>
    </lineage>
</organism>
<accession>A0A085MKW6</accession>
<gene>
    <name evidence="1" type="ORF">M513_01095</name>
</gene>
<evidence type="ECO:0000313" key="2">
    <source>
        <dbReference type="Proteomes" id="UP000030764"/>
    </source>
</evidence>